<feature type="domain" description="N-acetyltransferase" evidence="1">
    <location>
        <begin position="5"/>
        <end position="140"/>
    </location>
</feature>
<gene>
    <name evidence="2" type="ORF">GMD78_06200</name>
</gene>
<proteinExistence type="predicted"/>
<accession>A0A6N8FJQ2</accession>
<dbReference type="RefSeq" id="WP_155667977.1">
    <property type="nucleotide sequence ID" value="NZ_WOCA01000003.1"/>
</dbReference>
<organism evidence="2 3">
    <name type="scientific">Ornithinibacillus caprae</name>
    <dbReference type="NCBI Taxonomy" id="2678566"/>
    <lineage>
        <taxon>Bacteria</taxon>
        <taxon>Bacillati</taxon>
        <taxon>Bacillota</taxon>
        <taxon>Bacilli</taxon>
        <taxon>Bacillales</taxon>
        <taxon>Bacillaceae</taxon>
        <taxon>Ornithinibacillus</taxon>
    </lineage>
</organism>
<name>A0A6N8FJQ2_9BACI</name>
<dbReference type="Pfam" id="PF13302">
    <property type="entry name" value="Acetyltransf_3"/>
    <property type="match status" value="1"/>
</dbReference>
<dbReference type="InterPro" id="IPR016181">
    <property type="entry name" value="Acyl_CoA_acyltransferase"/>
</dbReference>
<dbReference type="SUPFAM" id="SSF55729">
    <property type="entry name" value="Acyl-CoA N-acyltransferases (Nat)"/>
    <property type="match status" value="1"/>
</dbReference>
<evidence type="ECO:0000259" key="1">
    <source>
        <dbReference type="Pfam" id="PF13302"/>
    </source>
</evidence>
<dbReference type="Gene3D" id="3.40.630.30">
    <property type="match status" value="1"/>
</dbReference>
<reference evidence="2 3" key="1">
    <citation type="submission" date="2019-11" db="EMBL/GenBank/DDBJ databases">
        <authorList>
            <person name="Li X."/>
        </authorList>
    </citation>
    <scope>NUCLEOTIDE SEQUENCE [LARGE SCALE GENOMIC DNA]</scope>
    <source>
        <strain evidence="2 3">L9</strain>
    </source>
</reference>
<keyword evidence="2" id="KW-0808">Transferase</keyword>
<dbReference type="GO" id="GO:0016747">
    <property type="term" value="F:acyltransferase activity, transferring groups other than amino-acyl groups"/>
    <property type="evidence" value="ECO:0007669"/>
    <property type="project" value="InterPro"/>
</dbReference>
<dbReference type="PANTHER" id="PTHR43792:SF1">
    <property type="entry name" value="N-ACETYLTRANSFERASE DOMAIN-CONTAINING PROTEIN"/>
    <property type="match status" value="1"/>
</dbReference>
<protein>
    <submittedName>
        <fullName evidence="2">GNAT family N-acetyltransferase</fullName>
    </submittedName>
</protein>
<dbReference type="EMBL" id="WOCA01000003">
    <property type="protein sequence ID" value="MUK87989.1"/>
    <property type="molecule type" value="Genomic_DNA"/>
</dbReference>
<dbReference type="InterPro" id="IPR051531">
    <property type="entry name" value="N-acetyltransferase"/>
</dbReference>
<dbReference type="PANTHER" id="PTHR43792">
    <property type="entry name" value="GNAT FAMILY, PUTATIVE (AFU_ORTHOLOGUE AFUA_3G00765)-RELATED-RELATED"/>
    <property type="match status" value="1"/>
</dbReference>
<dbReference type="InterPro" id="IPR000182">
    <property type="entry name" value="GNAT_dom"/>
</dbReference>
<evidence type="ECO:0000313" key="2">
    <source>
        <dbReference type="EMBL" id="MUK87989.1"/>
    </source>
</evidence>
<dbReference type="Proteomes" id="UP000469125">
    <property type="component" value="Unassembled WGS sequence"/>
</dbReference>
<comment type="caution">
    <text evidence="2">The sequence shown here is derived from an EMBL/GenBank/DDBJ whole genome shotgun (WGS) entry which is preliminary data.</text>
</comment>
<dbReference type="AlphaFoldDB" id="A0A6N8FJQ2"/>
<sequence>MINVTLVPHNVKYAECMSALSSETSVKEALGLTNEQTSIEGTKDFITFILEEEKQEKQFSRVILNEENKLIGVITLKDIDHNYKTCHIGTWIGQSYWGKGYNELAKRYILHTAFMKLQMEYVFAGAKIKNIRSQKSQERLPYVTIGVEEEFPNELEKLEEQVGEPCILNVIKKSSFMEWYSTTSS</sequence>
<keyword evidence="3" id="KW-1185">Reference proteome</keyword>
<evidence type="ECO:0000313" key="3">
    <source>
        <dbReference type="Proteomes" id="UP000469125"/>
    </source>
</evidence>